<accession>A0A6A5XSJ1</accession>
<dbReference type="RefSeq" id="XP_033384644.1">
    <property type="nucleotide sequence ID" value="XM_033522836.1"/>
</dbReference>
<proteinExistence type="predicted"/>
<name>A0A6A5XSJ1_9PLEO</name>
<evidence type="ECO:0000256" key="3">
    <source>
        <dbReference type="SAM" id="MobiDB-lite"/>
    </source>
</evidence>
<keyword evidence="5" id="KW-1185">Reference proteome</keyword>
<dbReference type="AlphaFoldDB" id="A0A6A5XSJ1"/>
<organism evidence="4 5">
    <name type="scientific">Aaosphaeria arxii CBS 175.79</name>
    <dbReference type="NCBI Taxonomy" id="1450172"/>
    <lineage>
        <taxon>Eukaryota</taxon>
        <taxon>Fungi</taxon>
        <taxon>Dikarya</taxon>
        <taxon>Ascomycota</taxon>
        <taxon>Pezizomycotina</taxon>
        <taxon>Dothideomycetes</taxon>
        <taxon>Pleosporomycetidae</taxon>
        <taxon>Pleosporales</taxon>
        <taxon>Pleosporales incertae sedis</taxon>
        <taxon>Aaosphaeria</taxon>
    </lineage>
</organism>
<gene>
    <name evidence="4" type="ORF">BU24DRAFT_312340</name>
</gene>
<feature type="repeat" description="PPR" evidence="2">
    <location>
        <begin position="163"/>
        <end position="197"/>
    </location>
</feature>
<evidence type="ECO:0000313" key="4">
    <source>
        <dbReference type="EMBL" id="KAF2016305.1"/>
    </source>
</evidence>
<dbReference type="InterPro" id="IPR002885">
    <property type="entry name" value="PPR_rpt"/>
</dbReference>
<dbReference type="PANTHER" id="PTHR47942:SF105">
    <property type="entry name" value="ATPASE EXPRESSION PROTEIN 3"/>
    <property type="match status" value="1"/>
</dbReference>
<dbReference type="PROSITE" id="PS51375">
    <property type="entry name" value="PPR"/>
    <property type="match status" value="1"/>
</dbReference>
<evidence type="ECO:0008006" key="6">
    <source>
        <dbReference type="Google" id="ProtNLM"/>
    </source>
</evidence>
<protein>
    <recommendedName>
        <fullName evidence="6">Pentatricopeptide repeat protein-like protein</fullName>
    </recommendedName>
</protein>
<dbReference type="Pfam" id="PF13041">
    <property type="entry name" value="PPR_2"/>
    <property type="match status" value="1"/>
</dbReference>
<sequence length="656" mass="72545">MLNCRACLWRCIQALDTSPSATQRLRRDAPSVLRHGQRRSFQTPSNLIPEYARPARSVRYSGPKTDSWSESPQAANIRMKARKSLTQRRPPAQDSVAPAAFPPRKMGRRDPSVSTTDFNRRKKELQHLTDPLELANFVQKELAKGKDTEMLQLVRMASHSMQSTVAWNHIINHYLLNGRVSVALGVYNDMKKRAQFPDSYTYSIILRGLALNAQHSGSLGKALSVYHSLSAPNSRVQPSIIHTNAMLKVCARSLDMDALWGVAAKIPESGPAAANAITYATILNAIRQSLLVGVPVGESEEEVAKRRDAGVMEGRRVWHDVVMKWKAGSLLLEEKLVCAMGRLLLVGARPRDWDDVLSLVEQTMDIPRLVPRLGSTARLEAGYPELRAPSILEQYRKDDHVSPTGKPIRGEEFLSLVRTGNNGSGASLYTKPSNNTLSMVQEACQKIVAGKAANAYWDLLTDTGTYAIVPDANNLNARLRILRQNRSSAKAVELIKSGFQAKALAPHPGTFRIAMSTCVRDKNNHHSLQHATELLEMMAQTMEDVDPKAVAMYAELAMSFPLGTGSDKVHALTRVYPLASNIRLQLTVGAAAKGDKAGAYPLRGAQRDDALAALRKIYALMDSVVLSDAISEEQKRLFKEERSRLGSFLQRTIFKE</sequence>
<dbReference type="Gene3D" id="1.25.40.10">
    <property type="entry name" value="Tetratricopeptide repeat domain"/>
    <property type="match status" value="1"/>
</dbReference>
<dbReference type="InterPro" id="IPR011990">
    <property type="entry name" value="TPR-like_helical_dom_sf"/>
</dbReference>
<reference evidence="4" key="1">
    <citation type="journal article" date="2020" name="Stud. Mycol.">
        <title>101 Dothideomycetes genomes: a test case for predicting lifestyles and emergence of pathogens.</title>
        <authorList>
            <person name="Haridas S."/>
            <person name="Albert R."/>
            <person name="Binder M."/>
            <person name="Bloem J."/>
            <person name="Labutti K."/>
            <person name="Salamov A."/>
            <person name="Andreopoulos B."/>
            <person name="Baker S."/>
            <person name="Barry K."/>
            <person name="Bills G."/>
            <person name="Bluhm B."/>
            <person name="Cannon C."/>
            <person name="Castanera R."/>
            <person name="Culley D."/>
            <person name="Daum C."/>
            <person name="Ezra D."/>
            <person name="Gonzalez J."/>
            <person name="Henrissat B."/>
            <person name="Kuo A."/>
            <person name="Liang C."/>
            <person name="Lipzen A."/>
            <person name="Lutzoni F."/>
            <person name="Magnuson J."/>
            <person name="Mondo S."/>
            <person name="Nolan M."/>
            <person name="Ohm R."/>
            <person name="Pangilinan J."/>
            <person name="Park H.-J."/>
            <person name="Ramirez L."/>
            <person name="Alfaro M."/>
            <person name="Sun H."/>
            <person name="Tritt A."/>
            <person name="Yoshinaga Y."/>
            <person name="Zwiers L.-H."/>
            <person name="Turgeon B."/>
            <person name="Goodwin S."/>
            <person name="Spatafora J."/>
            <person name="Crous P."/>
            <person name="Grigoriev I."/>
        </authorList>
    </citation>
    <scope>NUCLEOTIDE SEQUENCE</scope>
    <source>
        <strain evidence="4">CBS 175.79</strain>
    </source>
</reference>
<dbReference type="Proteomes" id="UP000799778">
    <property type="component" value="Unassembled WGS sequence"/>
</dbReference>
<dbReference type="EMBL" id="ML978069">
    <property type="protein sequence ID" value="KAF2016305.1"/>
    <property type="molecule type" value="Genomic_DNA"/>
</dbReference>
<dbReference type="PANTHER" id="PTHR47942">
    <property type="entry name" value="TETRATRICOPEPTIDE REPEAT (TPR)-LIKE SUPERFAMILY PROTEIN-RELATED"/>
    <property type="match status" value="1"/>
</dbReference>
<dbReference type="OrthoDB" id="185373at2759"/>
<feature type="non-terminal residue" evidence="4">
    <location>
        <position position="656"/>
    </location>
</feature>
<dbReference type="InterPro" id="IPR051222">
    <property type="entry name" value="PPR/CCM1_RNA-binding"/>
</dbReference>
<dbReference type="GeneID" id="54280233"/>
<dbReference type="NCBIfam" id="TIGR00756">
    <property type="entry name" value="PPR"/>
    <property type="match status" value="1"/>
</dbReference>
<keyword evidence="1" id="KW-0677">Repeat</keyword>
<feature type="region of interest" description="Disordered" evidence="3">
    <location>
        <begin position="82"/>
        <end position="116"/>
    </location>
</feature>
<evidence type="ECO:0000313" key="5">
    <source>
        <dbReference type="Proteomes" id="UP000799778"/>
    </source>
</evidence>
<evidence type="ECO:0000256" key="1">
    <source>
        <dbReference type="ARBA" id="ARBA00022737"/>
    </source>
</evidence>
<evidence type="ECO:0000256" key="2">
    <source>
        <dbReference type="PROSITE-ProRule" id="PRU00708"/>
    </source>
</evidence>